<reference evidence="2 3" key="1">
    <citation type="journal article" date="2020" name="Phytopathology">
        <title>A high-quality genome resource of Botrytis fragariae, a new and rapidly spreading fungal pathogen causing strawberry gray mold in the U.S.A.</title>
        <authorList>
            <person name="Wu Y."/>
            <person name="Saski C.A."/>
            <person name="Schnabel G."/>
            <person name="Xiao S."/>
            <person name="Hu M."/>
        </authorList>
    </citation>
    <scope>NUCLEOTIDE SEQUENCE [LARGE SCALE GENOMIC DNA]</scope>
    <source>
        <strain evidence="2 3">BVB16</strain>
    </source>
</reference>
<proteinExistence type="predicted"/>
<dbReference type="GeneID" id="59266472"/>
<feature type="region of interest" description="Disordered" evidence="1">
    <location>
        <begin position="39"/>
        <end position="60"/>
    </location>
</feature>
<accession>A0A8H6AIP4</accession>
<dbReference type="RefSeq" id="XP_037187321.1">
    <property type="nucleotide sequence ID" value="XM_037342780.1"/>
</dbReference>
<organism evidence="2 3">
    <name type="scientific">Botrytis fragariae</name>
    <dbReference type="NCBI Taxonomy" id="1964551"/>
    <lineage>
        <taxon>Eukaryota</taxon>
        <taxon>Fungi</taxon>
        <taxon>Dikarya</taxon>
        <taxon>Ascomycota</taxon>
        <taxon>Pezizomycotina</taxon>
        <taxon>Leotiomycetes</taxon>
        <taxon>Helotiales</taxon>
        <taxon>Sclerotiniaceae</taxon>
        <taxon>Botrytis</taxon>
    </lineage>
</organism>
<keyword evidence="3" id="KW-1185">Reference proteome</keyword>
<dbReference type="Proteomes" id="UP000531561">
    <property type="component" value="Unassembled WGS sequence"/>
</dbReference>
<evidence type="ECO:0000313" key="3">
    <source>
        <dbReference type="Proteomes" id="UP000531561"/>
    </source>
</evidence>
<evidence type="ECO:0000256" key="1">
    <source>
        <dbReference type="SAM" id="MobiDB-lite"/>
    </source>
</evidence>
<name>A0A8H6AIP4_9HELO</name>
<feature type="compositionally biased region" description="Basic and acidic residues" evidence="1">
    <location>
        <begin position="39"/>
        <end position="53"/>
    </location>
</feature>
<protein>
    <submittedName>
        <fullName evidence="2">Uncharacterized protein</fullName>
    </submittedName>
</protein>
<sequence>MDSSSEAKQYIVPFDKKLKRSREQCHENAETEVMITRSTEKGLKKYSHTKAEQYDEEKDL</sequence>
<dbReference type="EMBL" id="JABFCT010000025">
    <property type="protein sequence ID" value="KAF5868372.1"/>
    <property type="molecule type" value="Genomic_DNA"/>
</dbReference>
<comment type="caution">
    <text evidence="2">The sequence shown here is derived from an EMBL/GenBank/DDBJ whole genome shotgun (WGS) entry which is preliminary data.</text>
</comment>
<dbReference type="AlphaFoldDB" id="A0A8H6AIP4"/>
<evidence type="ECO:0000313" key="2">
    <source>
        <dbReference type="EMBL" id="KAF5868372.1"/>
    </source>
</evidence>
<gene>
    <name evidence="2" type="ORF">Bfra_012466</name>
</gene>